<dbReference type="PROSITE" id="PS50043">
    <property type="entry name" value="HTH_LUXR_2"/>
    <property type="match status" value="1"/>
</dbReference>
<dbReference type="Pfam" id="PF03472">
    <property type="entry name" value="Autoind_bind"/>
    <property type="match status" value="1"/>
</dbReference>
<dbReference type="InterPro" id="IPR036388">
    <property type="entry name" value="WH-like_DNA-bd_sf"/>
</dbReference>
<organism evidence="5 6">
    <name type="scientific">Hoeflea alexandrii</name>
    <dbReference type="NCBI Taxonomy" id="288436"/>
    <lineage>
        <taxon>Bacteria</taxon>
        <taxon>Pseudomonadati</taxon>
        <taxon>Pseudomonadota</taxon>
        <taxon>Alphaproteobacteria</taxon>
        <taxon>Hyphomicrobiales</taxon>
        <taxon>Rhizobiaceae</taxon>
        <taxon>Hoeflea</taxon>
    </lineage>
</organism>
<dbReference type="PANTHER" id="PTHR44688">
    <property type="entry name" value="DNA-BINDING TRANSCRIPTIONAL ACTIVATOR DEVR_DOSR"/>
    <property type="match status" value="1"/>
</dbReference>
<feature type="domain" description="HTH luxR-type" evidence="4">
    <location>
        <begin position="168"/>
        <end position="233"/>
    </location>
</feature>
<keyword evidence="2" id="KW-0238">DNA-binding</keyword>
<dbReference type="CDD" id="cd06170">
    <property type="entry name" value="LuxR_C_like"/>
    <property type="match status" value="1"/>
</dbReference>
<keyword evidence="6" id="KW-1185">Reference proteome</keyword>
<keyword evidence="3" id="KW-0804">Transcription</keyword>
<reference evidence="5 6" key="1">
    <citation type="submission" date="2020-01" db="EMBL/GenBank/DDBJ databases">
        <title>Genomes of bacteria type strains.</title>
        <authorList>
            <person name="Chen J."/>
            <person name="Zhu S."/>
            <person name="Yang J."/>
        </authorList>
    </citation>
    <scope>NUCLEOTIDE SEQUENCE [LARGE SCALE GENOMIC DNA]</scope>
    <source>
        <strain evidence="5 6">DSM 16655</strain>
    </source>
</reference>
<dbReference type="PRINTS" id="PR00038">
    <property type="entry name" value="HTHLUXR"/>
</dbReference>
<dbReference type="PROSITE" id="PS00622">
    <property type="entry name" value="HTH_LUXR_1"/>
    <property type="match status" value="1"/>
</dbReference>
<accession>A0ABT1CW58</accession>
<dbReference type="SMART" id="SM00421">
    <property type="entry name" value="HTH_LUXR"/>
    <property type="match status" value="1"/>
</dbReference>
<evidence type="ECO:0000256" key="3">
    <source>
        <dbReference type="ARBA" id="ARBA00023163"/>
    </source>
</evidence>
<evidence type="ECO:0000256" key="1">
    <source>
        <dbReference type="ARBA" id="ARBA00023015"/>
    </source>
</evidence>
<dbReference type="SUPFAM" id="SSF46894">
    <property type="entry name" value="C-terminal effector domain of the bipartite response regulators"/>
    <property type="match status" value="1"/>
</dbReference>
<dbReference type="RefSeq" id="WP_193217323.1">
    <property type="nucleotide sequence ID" value="NZ_JAAAML010000004.1"/>
</dbReference>
<dbReference type="EMBL" id="JAAAML010000004">
    <property type="protein sequence ID" value="MCO6410448.1"/>
    <property type="molecule type" value="Genomic_DNA"/>
</dbReference>
<dbReference type="Gene3D" id="1.10.10.10">
    <property type="entry name" value="Winged helix-like DNA-binding domain superfamily/Winged helix DNA-binding domain"/>
    <property type="match status" value="1"/>
</dbReference>
<dbReference type="InterPro" id="IPR016032">
    <property type="entry name" value="Sig_transdc_resp-reg_C-effctor"/>
</dbReference>
<dbReference type="InterPro" id="IPR005143">
    <property type="entry name" value="TF_LuxR_autoind-bd_dom"/>
</dbReference>
<dbReference type="Pfam" id="PF00196">
    <property type="entry name" value="GerE"/>
    <property type="match status" value="1"/>
</dbReference>
<dbReference type="SUPFAM" id="SSF75516">
    <property type="entry name" value="Pheromone-binding domain of LuxR-like quorum-sensing transcription factors"/>
    <property type="match status" value="1"/>
</dbReference>
<dbReference type="PANTHER" id="PTHR44688:SF16">
    <property type="entry name" value="DNA-BINDING TRANSCRIPTIONAL ACTIVATOR DEVR_DOSR"/>
    <property type="match status" value="1"/>
</dbReference>
<protein>
    <recommendedName>
        <fullName evidence="4">HTH luxR-type domain-containing protein</fullName>
    </recommendedName>
</protein>
<evidence type="ECO:0000313" key="6">
    <source>
        <dbReference type="Proteomes" id="UP001320715"/>
    </source>
</evidence>
<evidence type="ECO:0000313" key="5">
    <source>
        <dbReference type="EMBL" id="MCO6410448.1"/>
    </source>
</evidence>
<evidence type="ECO:0000256" key="2">
    <source>
        <dbReference type="ARBA" id="ARBA00023125"/>
    </source>
</evidence>
<dbReference type="Gene3D" id="3.30.450.80">
    <property type="entry name" value="Transcription factor LuxR-like, autoinducer-binding domain"/>
    <property type="match status" value="1"/>
</dbReference>
<name>A0ABT1CW58_9HYPH</name>
<dbReference type="InterPro" id="IPR036693">
    <property type="entry name" value="TF_LuxR_autoind-bd_dom_sf"/>
</dbReference>
<sequence>MGDFSLSDQVVNCETQFDVLRLLREVTKGFGYQYFFVAGSPSAEVKTFAEAIVITSAPSEMVQKQDASQPPPSNPLTGVLRQFSAPFEFRLDQPDQTVPANFKDFAERVAASYGLECSFVVPVYHPDHGPAALLFIGKRAPLSFVEAAELSHYGQLLHEKLRHVSARPPKPDSPLTERERECLVWTSVGKTSIEIAQILNLSEHTVNHYLNNAARKFNAVNRTQAVAHGLRFGFID</sequence>
<keyword evidence="1" id="KW-0805">Transcription regulation</keyword>
<dbReference type="InterPro" id="IPR000792">
    <property type="entry name" value="Tscrpt_reg_LuxR_C"/>
</dbReference>
<proteinExistence type="predicted"/>
<gene>
    <name evidence="5" type="ORF">GTW23_19880</name>
</gene>
<comment type="caution">
    <text evidence="5">The sequence shown here is derived from an EMBL/GenBank/DDBJ whole genome shotgun (WGS) entry which is preliminary data.</text>
</comment>
<dbReference type="Proteomes" id="UP001320715">
    <property type="component" value="Unassembled WGS sequence"/>
</dbReference>
<evidence type="ECO:0000259" key="4">
    <source>
        <dbReference type="PROSITE" id="PS50043"/>
    </source>
</evidence>